<keyword evidence="3" id="KW-1185">Reference proteome</keyword>
<organism evidence="2 3">
    <name type="scientific">Paenibacillus sepulcri</name>
    <dbReference type="NCBI Taxonomy" id="359917"/>
    <lineage>
        <taxon>Bacteria</taxon>
        <taxon>Bacillati</taxon>
        <taxon>Bacillota</taxon>
        <taxon>Bacilli</taxon>
        <taxon>Bacillales</taxon>
        <taxon>Paenibacillaceae</taxon>
        <taxon>Paenibacillus</taxon>
    </lineage>
</organism>
<reference evidence="2 3" key="1">
    <citation type="submission" date="2021-07" db="EMBL/GenBank/DDBJ databases">
        <title>Paenibacillus radiodurans sp. nov., isolated from the southeastern edge of Tengger Desert.</title>
        <authorList>
            <person name="Zhang G."/>
        </authorList>
    </citation>
    <scope>NUCLEOTIDE SEQUENCE [LARGE SCALE GENOMIC DNA]</scope>
    <source>
        <strain evidence="2 3">CCM 7311</strain>
    </source>
</reference>
<comment type="caution">
    <text evidence="2">The sequence shown here is derived from an EMBL/GenBank/DDBJ whole genome shotgun (WGS) entry which is preliminary data.</text>
</comment>
<gene>
    <name evidence="2" type="ORF">K0U00_41510</name>
</gene>
<evidence type="ECO:0000313" key="3">
    <source>
        <dbReference type="Proteomes" id="UP001519887"/>
    </source>
</evidence>
<feature type="non-terminal residue" evidence="2">
    <location>
        <position position="191"/>
    </location>
</feature>
<sequence length="191" mass="21812">MPAKPHIVIFNPDQWRADVMGHLGNIAAVTPNLDRLVQTDAVSFRNAFCQNPVCTPSRCSFMSGWYPHVGGHRTMFHMMQEDEPVLLKSLKDEGYTVWWGGKNDLVPAENGFEAYCDIKYQPEKKPRPETNLHFSDGWRGDPESDNYYSFYAGKLEKAPDEEAYYDGDWANVLGAIDFIRNAPQDKPLCIY</sequence>
<name>A0ABS7CI02_9BACL</name>
<evidence type="ECO:0000259" key="1">
    <source>
        <dbReference type="Pfam" id="PF00884"/>
    </source>
</evidence>
<proteinExistence type="predicted"/>
<dbReference type="EMBL" id="JAHZIK010002305">
    <property type="protein sequence ID" value="MBW7460562.1"/>
    <property type="molecule type" value="Genomic_DNA"/>
</dbReference>
<evidence type="ECO:0000313" key="2">
    <source>
        <dbReference type="EMBL" id="MBW7460562.1"/>
    </source>
</evidence>
<protein>
    <submittedName>
        <fullName evidence="2">Sulfatase-like hydrolase/transferase</fullName>
    </submittedName>
</protein>
<dbReference type="Pfam" id="PF00884">
    <property type="entry name" value="Sulfatase"/>
    <property type="match status" value="1"/>
</dbReference>
<dbReference type="SUPFAM" id="SSF53649">
    <property type="entry name" value="Alkaline phosphatase-like"/>
    <property type="match status" value="1"/>
</dbReference>
<dbReference type="PANTHER" id="PTHR43751">
    <property type="entry name" value="SULFATASE"/>
    <property type="match status" value="1"/>
</dbReference>
<accession>A0ABS7CI02</accession>
<dbReference type="InterPro" id="IPR000917">
    <property type="entry name" value="Sulfatase_N"/>
</dbReference>
<dbReference type="PANTHER" id="PTHR43751:SF3">
    <property type="entry name" value="SULFATASE N-TERMINAL DOMAIN-CONTAINING PROTEIN"/>
    <property type="match status" value="1"/>
</dbReference>
<dbReference type="Proteomes" id="UP001519887">
    <property type="component" value="Unassembled WGS sequence"/>
</dbReference>
<dbReference type="Gene3D" id="3.40.720.10">
    <property type="entry name" value="Alkaline Phosphatase, subunit A"/>
    <property type="match status" value="1"/>
</dbReference>
<dbReference type="InterPro" id="IPR017850">
    <property type="entry name" value="Alkaline_phosphatase_core_sf"/>
</dbReference>
<dbReference type="InterPro" id="IPR052701">
    <property type="entry name" value="GAG_Ulvan_Degrading_Sulfatases"/>
</dbReference>
<feature type="domain" description="Sulfatase N-terminal" evidence="1">
    <location>
        <begin position="5"/>
        <end position="169"/>
    </location>
</feature>